<dbReference type="OrthoDB" id="1493414at2"/>
<dbReference type="AlphaFoldDB" id="A0A2U2X4M5"/>
<sequence length="476" mass="51565">MKKHLFKLFIALTVFYSCSSEDSASSEKGEISSNFTIMTNINDPLLAIYEEGDLKTYYYGNRDNNGIPLKINLVEITRPNDTTLIEINDVGRPDKIFAQNGVKISLDWLSDESASVVMISPNGEQQMNFIVDPNNISSKSSTKKTLKSNRKHRKIIQSTNSEIVTKVSSSISANKNTNNSNVKINISSCFEPANVQRVDLIVKSDVTGFLKGRFPAVNGTNNGEYYSTIPTSIADEVHVKEDICVPLAKAFNLTCDVATKTVFLDAFCTSMSAAIATSGIATIAAAPFFAACEGAVTELRILCIFNKGAVGGPTLASTLCNSQEFNRTFTESLKIHAVASGSYLNANGGTTFISATKTVEGKGPYPNLQIDLGSETSMSSLKVSPSVPNNEQDYTVSLDLFCVYQNTKVEFKVVGTDEYSDSAVWLSSTPSLLPVKNERFSFTVPGAESGVRDNITFKITLPNGTTKIKKASLVFG</sequence>
<dbReference type="Proteomes" id="UP000245375">
    <property type="component" value="Unassembled WGS sequence"/>
</dbReference>
<proteinExistence type="predicted"/>
<reference evidence="1" key="1">
    <citation type="submission" date="2018-05" db="EMBL/GenBank/DDBJ databases">
        <title>Algibacter marinivivus sp. nov., isolated from sample around a algae.</title>
        <authorList>
            <person name="Zhong X."/>
        </authorList>
    </citation>
    <scope>NUCLEOTIDE SEQUENCE [LARGE SCALE GENOMIC DNA]</scope>
    <source>
        <strain evidence="1">ZY111</strain>
    </source>
</reference>
<dbReference type="EMBL" id="QFRI01000002">
    <property type="protein sequence ID" value="PWH82731.1"/>
    <property type="molecule type" value="Genomic_DNA"/>
</dbReference>
<dbReference type="PROSITE" id="PS51257">
    <property type="entry name" value="PROKAR_LIPOPROTEIN"/>
    <property type="match status" value="1"/>
</dbReference>
<comment type="caution">
    <text evidence="1">The sequence shown here is derived from an EMBL/GenBank/DDBJ whole genome shotgun (WGS) entry which is preliminary data.</text>
</comment>
<dbReference type="RefSeq" id="WP_109353086.1">
    <property type="nucleotide sequence ID" value="NZ_QFRI01000002.1"/>
</dbReference>
<name>A0A2U2X4M5_9FLAO</name>
<reference evidence="1" key="2">
    <citation type="submission" date="2018-05" db="EMBL/GenBank/DDBJ databases">
        <authorList>
            <person name="Lanie J.A."/>
            <person name="Ng W.-L."/>
            <person name="Kazmierczak K.M."/>
            <person name="Andrzejewski T.M."/>
            <person name="Davidsen T.M."/>
            <person name="Wayne K.J."/>
            <person name="Tettelin H."/>
            <person name="Glass J.I."/>
            <person name="Rusch D."/>
            <person name="Podicherti R."/>
            <person name="Tsui H.-C.T."/>
            <person name="Winkler M.E."/>
        </authorList>
    </citation>
    <scope>NUCLEOTIDE SEQUENCE [LARGE SCALE GENOMIC DNA]</scope>
    <source>
        <strain evidence="1">ZY111</strain>
    </source>
</reference>
<evidence type="ECO:0000313" key="1">
    <source>
        <dbReference type="EMBL" id="PWH82731.1"/>
    </source>
</evidence>
<protein>
    <submittedName>
        <fullName evidence="1">Uncharacterized protein</fullName>
    </submittedName>
</protein>
<accession>A0A2U2X4M5</accession>
<evidence type="ECO:0000313" key="2">
    <source>
        <dbReference type="Proteomes" id="UP000245375"/>
    </source>
</evidence>
<keyword evidence="2" id="KW-1185">Reference proteome</keyword>
<organism evidence="1 2">
    <name type="scientific">Algibacter marinivivus</name>
    <dbReference type="NCBI Taxonomy" id="2100723"/>
    <lineage>
        <taxon>Bacteria</taxon>
        <taxon>Pseudomonadati</taxon>
        <taxon>Bacteroidota</taxon>
        <taxon>Flavobacteriia</taxon>
        <taxon>Flavobacteriales</taxon>
        <taxon>Flavobacteriaceae</taxon>
        <taxon>Algibacter</taxon>
    </lineage>
</organism>
<gene>
    <name evidence="1" type="ORF">DIS18_10890</name>
</gene>